<dbReference type="PRINTS" id="PR00033">
    <property type="entry name" value="HTHASNC"/>
</dbReference>
<evidence type="ECO:0000313" key="6">
    <source>
        <dbReference type="Proteomes" id="UP001451606"/>
    </source>
</evidence>
<evidence type="ECO:0000313" key="5">
    <source>
        <dbReference type="EMBL" id="WYY00971.1"/>
    </source>
</evidence>
<gene>
    <name evidence="5" type="ORF">OXIME_001564</name>
</gene>
<dbReference type="InterPro" id="IPR019888">
    <property type="entry name" value="Tscrpt_reg_AsnC-like"/>
</dbReference>
<name>A0AAX4NHR1_9ARCH</name>
<reference evidence="5 6" key="1">
    <citation type="submission" date="2023-09" db="EMBL/GenBank/DDBJ databases">
        <authorList>
            <person name="Golyshina O.V."/>
            <person name="Lunev E.A."/>
            <person name="Bargiela R."/>
            <person name="Gaines M.C."/>
            <person name="Daum B."/>
            <person name="Bale N.J."/>
            <person name="Koenen M."/>
            <person name="Sinninghe Damst J.S."/>
            <person name="Yakimov M."/>
            <person name="Golyshin P.N."/>
        </authorList>
    </citation>
    <scope>NUCLEOTIDE SEQUENCE [LARGE SCALE GENOMIC DNA]</scope>
    <source>
        <strain evidence="5 6">M1</strain>
    </source>
</reference>
<dbReference type="GO" id="GO:0043565">
    <property type="term" value="F:sequence-specific DNA binding"/>
    <property type="evidence" value="ECO:0007669"/>
    <property type="project" value="InterPro"/>
</dbReference>
<protein>
    <submittedName>
        <fullName evidence="5">Winged helix-turn-helix transcriptional regulator</fullName>
    </submittedName>
</protein>
<dbReference type="InterPro" id="IPR011991">
    <property type="entry name" value="ArsR-like_HTH"/>
</dbReference>
<evidence type="ECO:0000256" key="1">
    <source>
        <dbReference type="ARBA" id="ARBA00023015"/>
    </source>
</evidence>
<dbReference type="PANTHER" id="PTHR43413">
    <property type="entry name" value="TRANSCRIPTIONAL REGULATOR, ASNC FAMILY"/>
    <property type="match status" value="1"/>
</dbReference>
<dbReference type="CDD" id="cd00090">
    <property type="entry name" value="HTH_ARSR"/>
    <property type="match status" value="1"/>
</dbReference>
<dbReference type="Proteomes" id="UP001451606">
    <property type="component" value="Chromosome"/>
</dbReference>
<dbReference type="SUPFAM" id="SSF46785">
    <property type="entry name" value="Winged helix' DNA-binding domain"/>
    <property type="match status" value="2"/>
</dbReference>
<dbReference type="PROSITE" id="PS50956">
    <property type="entry name" value="HTH_ASNC_2"/>
    <property type="match status" value="1"/>
</dbReference>
<proteinExistence type="predicted"/>
<keyword evidence="3" id="KW-0804">Transcription</keyword>
<dbReference type="InterPro" id="IPR050684">
    <property type="entry name" value="HTH-Siroheme_Decarb"/>
</dbReference>
<dbReference type="EMBL" id="CP133772">
    <property type="protein sequence ID" value="WYY00971.1"/>
    <property type="molecule type" value="Genomic_DNA"/>
</dbReference>
<dbReference type="Gene3D" id="1.10.10.10">
    <property type="entry name" value="Winged helix-like DNA-binding domain superfamily/Winged helix DNA-binding domain"/>
    <property type="match status" value="2"/>
</dbReference>
<dbReference type="RefSeq" id="WP_393971294.1">
    <property type="nucleotide sequence ID" value="NZ_CP133772.1"/>
</dbReference>
<dbReference type="InterPro" id="IPR036388">
    <property type="entry name" value="WH-like_DNA-bd_sf"/>
</dbReference>
<dbReference type="SMART" id="SM00344">
    <property type="entry name" value="HTH_ASNC"/>
    <property type="match status" value="1"/>
</dbReference>
<keyword evidence="6" id="KW-1185">Reference proteome</keyword>
<sequence length="258" mass="29291">MDAEDKKIIYYLLKDGRMPQRKIASSIGISAQALNYRMKKLIDDGILKKFVLRVHPNFYGRRNGFAAFIGDGKYDGDVVSKFHCLEKINLYEFDGIGLDEVESKIDNAVKVLGEPIMKYIPPPIDSEITPGNLDKGILEILKKDPRIKLSDIAQELGVPYMTAKRRLDLMKSRGLASVVPLVDLSRGDIVIFSLFSKKFSILKPLLEDYSLFFVSDEENGIFVCYSDNLSNAKAAITRVRDIDSEAEVMIIYEYEFFH</sequence>
<feature type="domain" description="HTH asnC-type" evidence="4">
    <location>
        <begin position="1"/>
        <end position="62"/>
    </location>
</feature>
<dbReference type="AlphaFoldDB" id="A0AAX4NHR1"/>
<organism evidence="5 6">
    <name type="scientific">Oxyplasma meridianum</name>
    <dbReference type="NCBI Taxonomy" id="3073602"/>
    <lineage>
        <taxon>Archaea</taxon>
        <taxon>Methanobacteriati</taxon>
        <taxon>Thermoplasmatota</taxon>
        <taxon>Thermoplasmata</taxon>
        <taxon>Thermoplasmatales</taxon>
        <taxon>Thermoplasmataceae</taxon>
        <taxon>Oxyplasma</taxon>
    </lineage>
</organism>
<dbReference type="InterPro" id="IPR000485">
    <property type="entry name" value="AsnC-type_HTH_dom"/>
</dbReference>
<evidence type="ECO:0000256" key="3">
    <source>
        <dbReference type="ARBA" id="ARBA00023163"/>
    </source>
</evidence>
<dbReference type="Pfam" id="PF13412">
    <property type="entry name" value="HTH_24"/>
    <property type="match status" value="2"/>
</dbReference>
<accession>A0AAX4NHR1</accession>
<evidence type="ECO:0000259" key="4">
    <source>
        <dbReference type="PROSITE" id="PS50956"/>
    </source>
</evidence>
<keyword evidence="2" id="KW-0238">DNA-binding</keyword>
<dbReference type="GeneID" id="95968302"/>
<dbReference type="KEGG" id="omr:OXIME_001564"/>
<keyword evidence="1" id="KW-0805">Transcription regulation</keyword>
<evidence type="ECO:0000256" key="2">
    <source>
        <dbReference type="ARBA" id="ARBA00023125"/>
    </source>
</evidence>
<dbReference type="PANTHER" id="PTHR43413:SF8">
    <property type="entry name" value="HTH-TYPE TRANSCRIPTIONAL REGULATOR PTR1"/>
    <property type="match status" value="1"/>
</dbReference>
<dbReference type="InterPro" id="IPR036390">
    <property type="entry name" value="WH_DNA-bd_sf"/>
</dbReference>